<keyword evidence="5" id="KW-0677">Repeat</keyword>
<dbReference type="SMART" id="SM00451">
    <property type="entry name" value="ZnF_U1"/>
    <property type="match status" value="2"/>
</dbReference>
<keyword evidence="4" id="KW-0479">Metal-binding</keyword>
<feature type="domain" description="C2H2-type" evidence="8">
    <location>
        <begin position="94"/>
        <end position="116"/>
    </location>
</feature>
<name>A0A9N8YNV4_9GLOM</name>
<dbReference type="Pfam" id="PF12874">
    <property type="entry name" value="zf-met"/>
    <property type="match status" value="1"/>
</dbReference>
<keyword evidence="2" id="KW-0963">Cytoplasm</keyword>
<evidence type="ECO:0000256" key="1">
    <source>
        <dbReference type="ARBA" id="ARBA00004496"/>
    </source>
</evidence>
<reference evidence="9" key="1">
    <citation type="submission" date="2021-06" db="EMBL/GenBank/DDBJ databases">
        <authorList>
            <person name="Kallberg Y."/>
            <person name="Tangrot J."/>
            <person name="Rosling A."/>
        </authorList>
    </citation>
    <scope>NUCLEOTIDE SEQUENCE</scope>
    <source>
        <strain evidence="9">MT106</strain>
    </source>
</reference>
<dbReference type="InterPro" id="IPR013087">
    <property type="entry name" value="Znf_C2H2_type"/>
</dbReference>
<dbReference type="AlphaFoldDB" id="A0A9N8YNV4"/>
<keyword evidence="10" id="KW-1185">Reference proteome</keyword>
<keyword evidence="6" id="KW-0862">Zinc</keyword>
<dbReference type="InterPro" id="IPR041661">
    <property type="entry name" value="ZN622/Rei1/Reh1_Znf-C2H2"/>
</dbReference>
<evidence type="ECO:0000256" key="5">
    <source>
        <dbReference type="ARBA" id="ARBA00022737"/>
    </source>
</evidence>
<dbReference type="GO" id="GO:0005737">
    <property type="term" value="C:cytoplasm"/>
    <property type="evidence" value="ECO:0007669"/>
    <property type="project" value="UniProtKB-SubCell"/>
</dbReference>
<evidence type="ECO:0000256" key="7">
    <source>
        <dbReference type="ARBA" id="ARBA00034126"/>
    </source>
</evidence>
<evidence type="ECO:0000313" key="10">
    <source>
        <dbReference type="Proteomes" id="UP000789831"/>
    </source>
</evidence>
<gene>
    <name evidence="9" type="ORF">AGERDE_LOCUS687</name>
</gene>
<dbReference type="GO" id="GO:0003676">
    <property type="term" value="F:nucleic acid binding"/>
    <property type="evidence" value="ECO:0007669"/>
    <property type="project" value="InterPro"/>
</dbReference>
<dbReference type="PANTHER" id="PTHR13182:SF8">
    <property type="entry name" value="CYTOPLASMIC 60S SUBUNIT BIOGENESIS FACTOR ZNF622"/>
    <property type="match status" value="1"/>
</dbReference>
<dbReference type="InterPro" id="IPR003604">
    <property type="entry name" value="Matrin/U1-like-C_Znf_C2H2"/>
</dbReference>
<dbReference type="Pfam" id="PF12756">
    <property type="entry name" value="zf-C2H2_2"/>
    <property type="match status" value="1"/>
</dbReference>
<evidence type="ECO:0000259" key="8">
    <source>
        <dbReference type="PROSITE" id="PS00028"/>
    </source>
</evidence>
<dbReference type="GO" id="GO:0042273">
    <property type="term" value="P:ribosomal large subunit biogenesis"/>
    <property type="evidence" value="ECO:0007669"/>
    <property type="project" value="TreeGrafter"/>
</dbReference>
<dbReference type="SUPFAM" id="SSF57667">
    <property type="entry name" value="beta-beta-alpha zinc fingers"/>
    <property type="match status" value="2"/>
</dbReference>
<sequence>MEATTLTTINLPSFTASVPQKPRSQLFTCLACQVTFPAADLQREHYGTDWHRYNLKRKVAELPPITAELFTQKVLAQQVQNRDNEAKASFSAACDACGKIYYSENAYSNHLQSNKHKLAEIKAAQEGVKQSKKPLTEKNIDTNTTNKDVSTAMITEETTEAELQEIMTKKIASAVKLTELDCLFCVHKSSTFESNLQHMTKAHNFFIPDLEYLVDLRGLIKYLGEKITVGNICLYCGRGLRSTEAIDKGHCKVAYDREEDIMDIVDYYDFSSSYPDEEWEDIEDDEEVGDEEILVEDRSGEINAKKLPERADVFYTDNETELILPSGARIGHRSLQRYYKQYLRPREPRENATVNRLLTDYSRDFGYQRTSRTRESGIMVTHPVDKNADTATRVAFKDKRRQHEFDVRVGIKANKLQRYFRAQIL</sequence>
<dbReference type="PROSITE" id="PS00028">
    <property type="entry name" value="ZINC_FINGER_C2H2_1"/>
    <property type="match status" value="1"/>
</dbReference>
<dbReference type="GO" id="GO:0008270">
    <property type="term" value="F:zinc ion binding"/>
    <property type="evidence" value="ECO:0007669"/>
    <property type="project" value="InterPro"/>
</dbReference>
<organism evidence="9 10">
    <name type="scientific">Ambispora gerdemannii</name>
    <dbReference type="NCBI Taxonomy" id="144530"/>
    <lineage>
        <taxon>Eukaryota</taxon>
        <taxon>Fungi</taxon>
        <taxon>Fungi incertae sedis</taxon>
        <taxon>Mucoromycota</taxon>
        <taxon>Glomeromycotina</taxon>
        <taxon>Glomeromycetes</taxon>
        <taxon>Archaeosporales</taxon>
        <taxon>Ambisporaceae</taxon>
        <taxon>Ambispora</taxon>
    </lineage>
</organism>
<evidence type="ECO:0000256" key="6">
    <source>
        <dbReference type="ARBA" id="ARBA00022833"/>
    </source>
</evidence>
<dbReference type="EMBL" id="CAJVPL010000035">
    <property type="protein sequence ID" value="CAG8436674.1"/>
    <property type="molecule type" value="Genomic_DNA"/>
</dbReference>
<dbReference type="OrthoDB" id="19329at2759"/>
<comment type="caution">
    <text evidence="9">The sequence shown here is derived from an EMBL/GenBank/DDBJ whole genome shotgun (WGS) entry which is preliminary data.</text>
</comment>
<proteinExistence type="inferred from homology"/>
<dbReference type="Proteomes" id="UP000789831">
    <property type="component" value="Unassembled WGS sequence"/>
</dbReference>
<accession>A0A9N8YNV4</accession>
<dbReference type="InterPro" id="IPR040025">
    <property type="entry name" value="Znf622/Rei1/Reh1"/>
</dbReference>
<dbReference type="SMART" id="SM00355">
    <property type="entry name" value="ZnF_C2H2"/>
    <property type="match status" value="3"/>
</dbReference>
<keyword evidence="3" id="KW-0690">Ribosome biogenesis</keyword>
<dbReference type="PANTHER" id="PTHR13182">
    <property type="entry name" value="ZINC FINGER PROTEIN 622"/>
    <property type="match status" value="1"/>
</dbReference>
<comment type="similarity">
    <text evidence="7">Belongs to the REI1 family.</text>
</comment>
<evidence type="ECO:0000256" key="4">
    <source>
        <dbReference type="ARBA" id="ARBA00022723"/>
    </source>
</evidence>
<dbReference type="InterPro" id="IPR036236">
    <property type="entry name" value="Znf_C2H2_sf"/>
</dbReference>
<evidence type="ECO:0000313" key="9">
    <source>
        <dbReference type="EMBL" id="CAG8436674.1"/>
    </source>
</evidence>
<comment type="subcellular location">
    <subcellularLocation>
        <location evidence="1">Cytoplasm</location>
    </subcellularLocation>
</comment>
<evidence type="ECO:0000256" key="3">
    <source>
        <dbReference type="ARBA" id="ARBA00022517"/>
    </source>
</evidence>
<protein>
    <submittedName>
        <fullName evidence="9">6379_t:CDS:1</fullName>
    </submittedName>
</protein>
<dbReference type="GO" id="GO:0030687">
    <property type="term" value="C:preribosome, large subunit precursor"/>
    <property type="evidence" value="ECO:0007669"/>
    <property type="project" value="TreeGrafter"/>
</dbReference>
<evidence type="ECO:0000256" key="2">
    <source>
        <dbReference type="ARBA" id="ARBA00022490"/>
    </source>
</evidence>